<proteinExistence type="predicted"/>
<dbReference type="Pfam" id="PF12796">
    <property type="entry name" value="Ank_2"/>
    <property type="match status" value="1"/>
</dbReference>
<dbReference type="AlphaFoldDB" id="A0A7L6W3I8"/>
<sequence length="350" mass="39286">MAKAKKKKLPKDFDEILQAGDFEAFKAVFESCDVNAYGGYGKEPALAKCWQCPESWAQWLVEQGADLTATDEYGATPLHNWAHCWTQNVDVLLKLGADVNAVSRHRGTALHSAAKSHKPENVRKLIQWGAQIDVLNAERHTPLEAALCVCRTINIEEMVQLAEILLAAGAERTPRMREFVTRIGEKFEFLRADYNPESVDKVSAALDRLYQIFDVEPVPRRYVHDGVSPIVINAQEENIFAALWQQLVPGIGAANSLQGEVIRIAGKIIYELDGNGGINWDADYKKMADAFLEYVSQGNALPEQLLEETRLLIALLKKKKGEPHRLVELSVIWVTANLQPIRLDNVKYKR</sequence>
<dbReference type="SUPFAM" id="SSF48403">
    <property type="entry name" value="Ankyrin repeat"/>
    <property type="match status" value="1"/>
</dbReference>
<dbReference type="PANTHER" id="PTHR24171:SF8">
    <property type="entry name" value="BRCA1-ASSOCIATED RING DOMAIN PROTEIN 1"/>
    <property type="match status" value="1"/>
</dbReference>
<gene>
    <name evidence="3" type="ORF">HVY52_20860</name>
</gene>
<dbReference type="InterPro" id="IPR002110">
    <property type="entry name" value="Ankyrin_rpt"/>
</dbReference>
<organism evidence="3 4">
    <name type="scientific">Escherichia fergusonii</name>
    <dbReference type="NCBI Taxonomy" id="564"/>
    <lineage>
        <taxon>Bacteria</taxon>
        <taxon>Pseudomonadati</taxon>
        <taxon>Pseudomonadota</taxon>
        <taxon>Gammaproteobacteria</taxon>
        <taxon>Enterobacterales</taxon>
        <taxon>Enterobacteriaceae</taxon>
        <taxon>Escherichia</taxon>
    </lineage>
</organism>
<dbReference type="EMBL" id="CP055675">
    <property type="protein sequence ID" value="QLN02122.1"/>
    <property type="molecule type" value="Genomic_DNA"/>
</dbReference>
<protein>
    <submittedName>
        <fullName evidence="3">Ankyrin repeat domain-containing protein</fullName>
    </submittedName>
</protein>
<reference evidence="3 4" key="1">
    <citation type="submission" date="2020-06" db="EMBL/GenBank/DDBJ databases">
        <title>REHAB project genomes.</title>
        <authorList>
            <person name="Shaw L.P."/>
        </authorList>
    </citation>
    <scope>NUCLEOTIDE SEQUENCE [LARGE SCALE GENOMIC DNA]</scope>
    <source>
        <strain evidence="3 4">RHB28-C13</strain>
    </source>
</reference>
<dbReference type="Gene3D" id="1.25.40.20">
    <property type="entry name" value="Ankyrin repeat-containing domain"/>
    <property type="match status" value="1"/>
</dbReference>
<dbReference type="PROSITE" id="PS50088">
    <property type="entry name" value="ANK_REPEAT"/>
    <property type="match status" value="1"/>
</dbReference>
<evidence type="ECO:0000256" key="1">
    <source>
        <dbReference type="ARBA" id="ARBA00022737"/>
    </source>
</evidence>
<accession>A0A7L6W3I8</accession>
<evidence type="ECO:0000313" key="3">
    <source>
        <dbReference type="EMBL" id="QLN02122.1"/>
    </source>
</evidence>
<keyword evidence="1" id="KW-0677">Repeat</keyword>
<dbReference type="RefSeq" id="WP_181198518.1">
    <property type="nucleotide sequence ID" value="NZ_CP055599.1"/>
</dbReference>
<name>A0A7L6W3I8_ESCFE</name>
<evidence type="ECO:0000256" key="2">
    <source>
        <dbReference type="ARBA" id="ARBA00023043"/>
    </source>
</evidence>
<dbReference type="GO" id="GO:0085020">
    <property type="term" value="P:protein K6-linked ubiquitination"/>
    <property type="evidence" value="ECO:0007669"/>
    <property type="project" value="TreeGrafter"/>
</dbReference>
<evidence type="ECO:0000313" key="4">
    <source>
        <dbReference type="Proteomes" id="UP000510927"/>
    </source>
</evidence>
<keyword evidence="2" id="KW-0040">ANK repeat</keyword>
<dbReference type="InterPro" id="IPR036770">
    <property type="entry name" value="Ankyrin_rpt-contain_sf"/>
</dbReference>
<dbReference type="GO" id="GO:0004842">
    <property type="term" value="F:ubiquitin-protein transferase activity"/>
    <property type="evidence" value="ECO:0007669"/>
    <property type="project" value="TreeGrafter"/>
</dbReference>
<dbReference type="PANTHER" id="PTHR24171">
    <property type="entry name" value="ANKYRIN REPEAT DOMAIN-CONTAINING PROTEIN 39-RELATED"/>
    <property type="match status" value="1"/>
</dbReference>
<dbReference type="Proteomes" id="UP000510927">
    <property type="component" value="Chromosome"/>
</dbReference>